<keyword evidence="16" id="KW-0969">Cilium</keyword>
<dbReference type="Gene3D" id="1.20.120.1380">
    <property type="entry name" value="Flagellar FlhF biosynthesis protein, N domain"/>
    <property type="match status" value="1"/>
</dbReference>
<evidence type="ECO:0000256" key="1">
    <source>
        <dbReference type="ARBA" id="ARBA00004413"/>
    </source>
</evidence>
<evidence type="ECO:0000256" key="12">
    <source>
        <dbReference type="ARBA" id="ARBA00025337"/>
    </source>
</evidence>
<dbReference type="Pfam" id="PF00448">
    <property type="entry name" value="SRP54"/>
    <property type="match status" value="1"/>
</dbReference>
<dbReference type="CDD" id="cd17873">
    <property type="entry name" value="FlhF"/>
    <property type="match status" value="1"/>
</dbReference>
<keyword evidence="16" id="KW-0282">Flagellum</keyword>
<dbReference type="InterPro" id="IPR000897">
    <property type="entry name" value="SRP54_GTPase_dom"/>
</dbReference>
<evidence type="ECO:0000256" key="11">
    <source>
        <dbReference type="ARBA" id="ARBA00023225"/>
    </source>
</evidence>
<keyword evidence="17" id="KW-1185">Reference proteome</keyword>
<evidence type="ECO:0000256" key="7">
    <source>
        <dbReference type="ARBA" id="ARBA00022795"/>
    </source>
</evidence>
<keyword evidence="5" id="KW-1003">Cell membrane</keyword>
<dbReference type="RefSeq" id="WP_213238273.1">
    <property type="nucleotide sequence ID" value="NZ_JAHBCL010000039.1"/>
</dbReference>
<dbReference type="SUPFAM" id="SSF52540">
    <property type="entry name" value="P-loop containing nucleoside triphosphate hydrolases"/>
    <property type="match status" value="1"/>
</dbReference>
<evidence type="ECO:0000256" key="5">
    <source>
        <dbReference type="ARBA" id="ARBA00022475"/>
    </source>
</evidence>
<dbReference type="InterPro" id="IPR020006">
    <property type="entry name" value="FlhF"/>
</dbReference>
<feature type="domain" description="SRP54-type proteins GTP-binding" evidence="15">
    <location>
        <begin position="188"/>
        <end position="379"/>
    </location>
</feature>
<comment type="similarity">
    <text evidence="2">Belongs to the GTP-binding SRP family.</text>
</comment>
<evidence type="ECO:0000313" key="16">
    <source>
        <dbReference type="EMBL" id="MBS7528415.1"/>
    </source>
</evidence>
<protein>
    <recommendedName>
        <fullName evidence="3 13">Flagellar biosynthesis protein FlhF</fullName>
    </recommendedName>
</protein>
<dbReference type="InterPro" id="IPR047040">
    <property type="entry name" value="FlhF__GTPase_dom"/>
</dbReference>
<dbReference type="Gene3D" id="3.40.50.300">
    <property type="entry name" value="P-loop containing nucleotide triphosphate hydrolases"/>
    <property type="match status" value="1"/>
</dbReference>
<evidence type="ECO:0000256" key="6">
    <source>
        <dbReference type="ARBA" id="ARBA00022741"/>
    </source>
</evidence>
<dbReference type="SMART" id="SM00382">
    <property type="entry name" value="AAA"/>
    <property type="match status" value="1"/>
</dbReference>
<evidence type="ECO:0000256" key="2">
    <source>
        <dbReference type="ARBA" id="ARBA00008531"/>
    </source>
</evidence>
<name>A0ABS5PTB8_9FIRM</name>
<comment type="subcellular location">
    <subcellularLocation>
        <location evidence="1">Cell membrane</location>
        <topology evidence="1">Peripheral membrane protein</topology>
        <orientation evidence="1">Cytoplasmic side</orientation>
    </subcellularLocation>
</comment>
<evidence type="ECO:0000259" key="14">
    <source>
        <dbReference type="SMART" id="SM00382"/>
    </source>
</evidence>
<evidence type="ECO:0000256" key="10">
    <source>
        <dbReference type="ARBA" id="ARBA00023136"/>
    </source>
</evidence>
<dbReference type="InterPro" id="IPR003593">
    <property type="entry name" value="AAA+_ATPase"/>
</dbReference>
<dbReference type="PANTHER" id="PTHR43134">
    <property type="entry name" value="SIGNAL RECOGNITION PARTICLE RECEPTOR SUBUNIT ALPHA"/>
    <property type="match status" value="1"/>
</dbReference>
<evidence type="ECO:0000256" key="9">
    <source>
        <dbReference type="ARBA" id="ARBA00023134"/>
    </source>
</evidence>
<keyword evidence="9" id="KW-0342">GTP-binding</keyword>
<dbReference type="InterPro" id="IPR027417">
    <property type="entry name" value="P-loop_NTPase"/>
</dbReference>
<evidence type="ECO:0000256" key="8">
    <source>
        <dbReference type="ARBA" id="ARBA00022927"/>
    </source>
</evidence>
<comment type="caution">
    <text evidence="16">The sequence shown here is derived from an EMBL/GenBank/DDBJ whole genome shotgun (WGS) entry which is preliminary data.</text>
</comment>
<sequence>MKVKRYLVHDMNEAMIKIKSELGMDAVILNTRKIKKGGLFKFFSKPLLEVVAAIDEQPISTTKQVPIAARTEHSEVPPVIREAPAPNKSELEMSELKDMVAALIKKVESIENKTEPATETETPSDRYIEVLKELEIQAPIAKKIIEIVQRQINLSEKNHDTVMNAIKVIAREYLGDIKTIDTDMPGKPSVYMFLGPTGVGKTTTLAKIAARLALVDNKQVGLITADTYRIAAVEQLKTYSEILGIPLEVIYEADELDTAVKHFKDKDYILIDTAGRSHKSKELKSDYDELVHYLDDVNIFLVLSMTTSYKDLKSIIDSYQFLEQYRLLFTKLDEANSFGNILNTRVLTGQPLSYFTIGQSVPDDIEVADKERIIQYIFETES</sequence>
<keyword evidence="4" id="KW-0813">Transport</keyword>
<dbReference type="Proteomes" id="UP000746471">
    <property type="component" value="Unassembled WGS sequence"/>
</dbReference>
<dbReference type="EMBL" id="JAHBCL010000039">
    <property type="protein sequence ID" value="MBS7528415.1"/>
    <property type="molecule type" value="Genomic_DNA"/>
</dbReference>
<keyword evidence="6" id="KW-0547">Nucleotide-binding</keyword>
<keyword evidence="11" id="KW-1006">Bacterial flagellum protein export</keyword>
<organism evidence="16 17">
    <name type="scientific">Fusibacter paucivorans</name>
    <dbReference type="NCBI Taxonomy" id="76009"/>
    <lineage>
        <taxon>Bacteria</taxon>
        <taxon>Bacillati</taxon>
        <taxon>Bacillota</taxon>
        <taxon>Clostridia</taxon>
        <taxon>Eubacteriales</taxon>
        <taxon>Eubacteriales Family XII. Incertae Sedis</taxon>
        <taxon>Fusibacter</taxon>
    </lineage>
</organism>
<reference evidence="16 17" key="1">
    <citation type="submission" date="2021-05" db="EMBL/GenBank/DDBJ databases">
        <title>Fusibacter ferrireducens sp. nov., an anaerobic, sulfur- and Fe-reducing bacterium isolated from the mangrove sediment.</title>
        <authorList>
            <person name="Qiu D."/>
        </authorList>
    </citation>
    <scope>NUCLEOTIDE SEQUENCE [LARGE SCALE GENOMIC DNA]</scope>
    <source>
        <strain evidence="16 17">DSM 12116</strain>
    </source>
</reference>
<dbReference type="PANTHER" id="PTHR43134:SF3">
    <property type="entry name" value="FLAGELLAR BIOSYNTHESIS PROTEIN FLHF"/>
    <property type="match status" value="1"/>
</dbReference>
<keyword evidence="8" id="KW-0653">Protein transport</keyword>
<comment type="function">
    <text evidence="12">Necessary for flagellar biosynthesis. May be involved in translocation of the flagellum.</text>
</comment>
<dbReference type="NCBIfam" id="TIGR03499">
    <property type="entry name" value="FlhF"/>
    <property type="match status" value="1"/>
</dbReference>
<evidence type="ECO:0000256" key="13">
    <source>
        <dbReference type="NCBIfam" id="TIGR03499"/>
    </source>
</evidence>
<gene>
    <name evidence="16" type="primary">flhF</name>
    <name evidence="16" type="ORF">KHM83_17140</name>
</gene>
<dbReference type="SMART" id="SM00962">
    <property type="entry name" value="SRP54"/>
    <property type="match status" value="1"/>
</dbReference>
<evidence type="ECO:0000256" key="4">
    <source>
        <dbReference type="ARBA" id="ARBA00022448"/>
    </source>
</evidence>
<keyword evidence="7" id="KW-1005">Bacterial flagellum biogenesis</keyword>
<keyword evidence="10" id="KW-0472">Membrane</keyword>
<accession>A0ABS5PTB8</accession>
<feature type="domain" description="AAA+ ATPase" evidence="14">
    <location>
        <begin position="187"/>
        <end position="352"/>
    </location>
</feature>
<evidence type="ECO:0000259" key="15">
    <source>
        <dbReference type="SMART" id="SM00962"/>
    </source>
</evidence>
<proteinExistence type="inferred from homology"/>
<keyword evidence="16" id="KW-0966">Cell projection</keyword>
<evidence type="ECO:0000313" key="17">
    <source>
        <dbReference type="Proteomes" id="UP000746471"/>
    </source>
</evidence>
<evidence type="ECO:0000256" key="3">
    <source>
        <dbReference type="ARBA" id="ARBA00014919"/>
    </source>
</evidence>